<organism evidence="1">
    <name type="scientific">Arundo donax</name>
    <name type="common">Giant reed</name>
    <name type="synonym">Donax arundinaceus</name>
    <dbReference type="NCBI Taxonomy" id="35708"/>
    <lineage>
        <taxon>Eukaryota</taxon>
        <taxon>Viridiplantae</taxon>
        <taxon>Streptophyta</taxon>
        <taxon>Embryophyta</taxon>
        <taxon>Tracheophyta</taxon>
        <taxon>Spermatophyta</taxon>
        <taxon>Magnoliopsida</taxon>
        <taxon>Liliopsida</taxon>
        <taxon>Poales</taxon>
        <taxon>Poaceae</taxon>
        <taxon>PACMAD clade</taxon>
        <taxon>Arundinoideae</taxon>
        <taxon>Arundineae</taxon>
        <taxon>Arundo</taxon>
    </lineage>
</organism>
<reference evidence="1" key="1">
    <citation type="submission" date="2014-09" db="EMBL/GenBank/DDBJ databases">
        <authorList>
            <person name="Magalhaes I.L.F."/>
            <person name="Oliveira U."/>
            <person name="Santos F.R."/>
            <person name="Vidigal T.H.D.A."/>
            <person name="Brescovit A.D."/>
            <person name="Santos A.J."/>
        </authorList>
    </citation>
    <scope>NUCLEOTIDE SEQUENCE</scope>
    <source>
        <tissue evidence="1">Shoot tissue taken approximately 20 cm above the soil surface</tissue>
    </source>
</reference>
<sequence length="100" mass="11389">MIFVVCISSRHAKHVYLEHFSSRNSEETATELSLQQHIHHKIKNERDKIKWVCLCIAGGTCKGPRVPMVTVESGTNCRSHAVFHRAPIPYNGNVLPILWK</sequence>
<proteinExistence type="predicted"/>
<protein>
    <submittedName>
        <fullName evidence="1">Uncharacterized protein</fullName>
    </submittedName>
</protein>
<accession>A0A0A9A1D9</accession>
<dbReference type="AlphaFoldDB" id="A0A0A9A1D9"/>
<dbReference type="EMBL" id="GBRH01252994">
    <property type="protein sequence ID" value="JAD44901.1"/>
    <property type="molecule type" value="Transcribed_RNA"/>
</dbReference>
<reference evidence="1" key="2">
    <citation type="journal article" date="2015" name="Data Brief">
        <title>Shoot transcriptome of the giant reed, Arundo donax.</title>
        <authorList>
            <person name="Barrero R.A."/>
            <person name="Guerrero F.D."/>
            <person name="Moolhuijzen P."/>
            <person name="Goolsby J.A."/>
            <person name="Tidwell J."/>
            <person name="Bellgard S.E."/>
            <person name="Bellgard M.I."/>
        </authorList>
    </citation>
    <scope>NUCLEOTIDE SEQUENCE</scope>
    <source>
        <tissue evidence="1">Shoot tissue taken approximately 20 cm above the soil surface</tissue>
    </source>
</reference>
<name>A0A0A9A1D9_ARUDO</name>
<evidence type="ECO:0000313" key="1">
    <source>
        <dbReference type="EMBL" id="JAD44901.1"/>
    </source>
</evidence>